<organism evidence="2 4">
    <name type="scientific">Anaerobacillus isosaccharinicus</name>
    <dbReference type="NCBI Taxonomy" id="1532552"/>
    <lineage>
        <taxon>Bacteria</taxon>
        <taxon>Bacillati</taxon>
        <taxon>Bacillota</taxon>
        <taxon>Bacilli</taxon>
        <taxon>Bacillales</taxon>
        <taxon>Bacillaceae</taxon>
        <taxon>Anaerobacillus</taxon>
    </lineage>
</organism>
<feature type="region of interest" description="Disordered" evidence="1">
    <location>
        <begin position="15"/>
        <end position="107"/>
    </location>
</feature>
<accession>A0A1S2L703</accession>
<protein>
    <recommendedName>
        <fullName evidence="5">RNA polymerase subunit sigma</fullName>
    </recommendedName>
</protein>
<proteinExistence type="predicted"/>
<dbReference type="Proteomes" id="UP000180175">
    <property type="component" value="Chromosome"/>
</dbReference>
<evidence type="ECO:0000313" key="3">
    <source>
        <dbReference type="EMBL" id="QOY34499.1"/>
    </source>
</evidence>
<feature type="compositionally biased region" description="Basic and acidic residues" evidence="1">
    <location>
        <begin position="41"/>
        <end position="93"/>
    </location>
</feature>
<sequence>MSLRAIELQVAIPRTQSVGKIQDQMQQRGQVAQGHMVNEQQKMDEKNRKQVLETTETDKKRLNNDDESDSRNGSEKERQKKQKEINEKKELSLAKHPFKGNFVDFSG</sequence>
<evidence type="ECO:0000313" key="4">
    <source>
        <dbReference type="Proteomes" id="UP000180175"/>
    </source>
</evidence>
<dbReference type="EMBL" id="CP063356">
    <property type="protein sequence ID" value="QOY34499.1"/>
    <property type="molecule type" value="Genomic_DNA"/>
</dbReference>
<name>A0A1S2L703_9BACI</name>
<reference evidence="3 4" key="2">
    <citation type="journal article" date="2017" name="Genome Announc.">
        <title>Draft Genome Sequences of Four Alkaliphilic Bacteria Belonging to the Anaerobacillus Genus.</title>
        <authorList>
            <person name="Bassil N.M."/>
            <person name="Lloyd J.R."/>
        </authorList>
    </citation>
    <scope>NUCLEOTIDE SEQUENCE [LARGE SCALE GENOMIC DNA]</scope>
    <source>
        <strain evidence="3 4">NB2006</strain>
    </source>
</reference>
<dbReference type="KEGG" id="aia:AWH56_017460"/>
<evidence type="ECO:0000256" key="1">
    <source>
        <dbReference type="SAM" id="MobiDB-lite"/>
    </source>
</evidence>
<reference evidence="3" key="4">
    <citation type="submission" date="2020-10" db="EMBL/GenBank/DDBJ databases">
        <authorList>
            <person name="Bassil N.M."/>
            <person name="Lloyd J.R."/>
        </authorList>
    </citation>
    <scope>NUCLEOTIDE SEQUENCE</scope>
    <source>
        <strain evidence="3">NB2006</strain>
    </source>
</reference>
<reference evidence="3 4" key="3">
    <citation type="journal article" date="2019" name="Int. J. Syst. Evol. Microbiol.">
        <title>Anaerobacillus isosaccharinicus sp. nov., an alkaliphilic bacterium which degrades isosaccharinic acid.</title>
        <authorList>
            <person name="Bassil N.M."/>
            <person name="Lloyd J.R."/>
        </authorList>
    </citation>
    <scope>NUCLEOTIDE SEQUENCE [LARGE SCALE GENOMIC DNA]</scope>
    <source>
        <strain evidence="3 4">NB2006</strain>
    </source>
</reference>
<dbReference type="AlphaFoldDB" id="A0A1S2L703"/>
<dbReference type="OrthoDB" id="2476294at2"/>
<evidence type="ECO:0008006" key="5">
    <source>
        <dbReference type="Google" id="ProtNLM"/>
    </source>
</evidence>
<gene>
    <name evidence="3" type="ORF">AWH56_017460</name>
    <name evidence="2" type="ORF">AWH56_19420</name>
</gene>
<dbReference type="RefSeq" id="WP_071318617.1">
    <property type="nucleotide sequence ID" value="NZ_CP063356.2"/>
</dbReference>
<feature type="compositionally biased region" description="Polar residues" evidence="1">
    <location>
        <begin position="15"/>
        <end position="30"/>
    </location>
</feature>
<dbReference type="EMBL" id="LQXD01000165">
    <property type="protein sequence ID" value="OIJ08080.1"/>
    <property type="molecule type" value="Genomic_DNA"/>
</dbReference>
<reference evidence="2 4" key="1">
    <citation type="submission" date="2016-10" db="EMBL/GenBank/DDBJ databases">
        <title>Draft genome sequences of four alkaliphilic bacteria belonging to the Anaerobacillus genus.</title>
        <authorList>
            <person name="Bassil N.M."/>
            <person name="Lloyd J.R."/>
        </authorList>
    </citation>
    <scope>NUCLEOTIDE SEQUENCE [LARGE SCALE GENOMIC DNA]</scope>
    <source>
        <strain evidence="2 4">NB2006</strain>
    </source>
</reference>
<keyword evidence="4" id="KW-1185">Reference proteome</keyword>
<evidence type="ECO:0000313" key="2">
    <source>
        <dbReference type="EMBL" id="OIJ08080.1"/>
    </source>
</evidence>